<gene>
    <name evidence="1" type="ORF">H8S65_19905</name>
</gene>
<protein>
    <submittedName>
        <fullName evidence="1">Uncharacterized protein</fullName>
    </submittedName>
</protein>
<comment type="caution">
    <text evidence="1">The sequence shown here is derived from an EMBL/GenBank/DDBJ whole genome shotgun (WGS) entry which is preliminary data.</text>
</comment>
<dbReference type="Proteomes" id="UP000651475">
    <property type="component" value="Unassembled WGS sequence"/>
</dbReference>
<reference evidence="1 2" key="1">
    <citation type="submission" date="2020-08" db="EMBL/GenBank/DDBJ databases">
        <title>Genome public.</title>
        <authorList>
            <person name="Liu C."/>
            <person name="Sun Q."/>
        </authorList>
    </citation>
    <scope>NUCLEOTIDE SEQUENCE [LARGE SCALE GENOMIC DNA]</scope>
    <source>
        <strain evidence="1 2">NSJ-79</strain>
    </source>
</reference>
<dbReference type="RefSeq" id="WP_186931550.1">
    <property type="nucleotide sequence ID" value="NZ_JACOOJ010000062.1"/>
</dbReference>
<name>A0ABR7DUD3_9BACT</name>
<proteinExistence type="predicted"/>
<dbReference type="EMBL" id="JACOOJ010000062">
    <property type="protein sequence ID" value="MBC5635005.1"/>
    <property type="molecule type" value="Genomic_DNA"/>
</dbReference>
<keyword evidence="2" id="KW-1185">Reference proteome</keyword>
<accession>A0ABR7DUD3</accession>
<sequence>MAFWIARDKDGEIFLYTRKPVRFEEDGGYFNAPCNPLKKLEKESFPAVTWENSPQEAELIIKKN</sequence>
<organism evidence="1 2">
    <name type="scientific">Parabacteroides hominis</name>
    <dbReference type="NCBI Taxonomy" id="2763057"/>
    <lineage>
        <taxon>Bacteria</taxon>
        <taxon>Pseudomonadati</taxon>
        <taxon>Bacteroidota</taxon>
        <taxon>Bacteroidia</taxon>
        <taxon>Bacteroidales</taxon>
        <taxon>Tannerellaceae</taxon>
        <taxon>Parabacteroides</taxon>
    </lineage>
</organism>
<evidence type="ECO:0000313" key="2">
    <source>
        <dbReference type="Proteomes" id="UP000651475"/>
    </source>
</evidence>
<evidence type="ECO:0000313" key="1">
    <source>
        <dbReference type="EMBL" id="MBC5635005.1"/>
    </source>
</evidence>